<keyword evidence="3" id="KW-1185">Reference proteome</keyword>
<dbReference type="EMBL" id="KZ992893">
    <property type="protein sequence ID" value="RKP06388.1"/>
    <property type="molecule type" value="Genomic_DNA"/>
</dbReference>
<dbReference type="SMART" id="SM00256">
    <property type="entry name" value="FBOX"/>
    <property type="match status" value="1"/>
</dbReference>
<dbReference type="InterPro" id="IPR036047">
    <property type="entry name" value="F-box-like_dom_sf"/>
</dbReference>
<dbReference type="AlphaFoldDB" id="A0A4P9XKQ1"/>
<dbReference type="Gene3D" id="1.20.1280.50">
    <property type="match status" value="1"/>
</dbReference>
<dbReference type="OrthoDB" id="19711at2759"/>
<feature type="non-terminal residue" evidence="2">
    <location>
        <position position="113"/>
    </location>
</feature>
<gene>
    <name evidence="2" type="ORF">THASP1DRAFT_31788</name>
</gene>
<feature type="domain" description="F-box" evidence="1">
    <location>
        <begin position="70"/>
        <end position="113"/>
    </location>
</feature>
<dbReference type="SUPFAM" id="SSF81383">
    <property type="entry name" value="F-box domain"/>
    <property type="match status" value="1"/>
</dbReference>
<proteinExistence type="predicted"/>
<sequence>MTSAPLDEGYDDEMRPLAGQPLGGSVARVLADVRGWPDEQRLELINSLLGIMSSASIAHIAHEIYPRLYRDFIGDLPAELAVHILSNLDAQTLCRISRVSRRWQELTSYNQLW</sequence>
<reference evidence="3" key="1">
    <citation type="journal article" date="2018" name="Nat. Microbiol.">
        <title>Leveraging single-cell genomics to expand the fungal tree of life.</title>
        <authorList>
            <person name="Ahrendt S.R."/>
            <person name="Quandt C.A."/>
            <person name="Ciobanu D."/>
            <person name="Clum A."/>
            <person name="Salamov A."/>
            <person name="Andreopoulos B."/>
            <person name="Cheng J.F."/>
            <person name="Woyke T."/>
            <person name="Pelin A."/>
            <person name="Henrissat B."/>
            <person name="Reynolds N.K."/>
            <person name="Benny G.L."/>
            <person name="Smith M.E."/>
            <person name="James T.Y."/>
            <person name="Grigoriev I.V."/>
        </authorList>
    </citation>
    <scope>NUCLEOTIDE SEQUENCE [LARGE SCALE GENOMIC DNA]</scope>
    <source>
        <strain evidence="3">RSA 1356</strain>
    </source>
</reference>
<name>A0A4P9XKQ1_9FUNG</name>
<dbReference type="Pfam" id="PF12937">
    <property type="entry name" value="F-box-like"/>
    <property type="match status" value="1"/>
</dbReference>
<evidence type="ECO:0000313" key="2">
    <source>
        <dbReference type="EMBL" id="RKP06388.1"/>
    </source>
</evidence>
<dbReference type="PROSITE" id="PS50181">
    <property type="entry name" value="FBOX"/>
    <property type="match status" value="1"/>
</dbReference>
<dbReference type="STRING" id="78915.A0A4P9XKQ1"/>
<evidence type="ECO:0000313" key="3">
    <source>
        <dbReference type="Proteomes" id="UP000271241"/>
    </source>
</evidence>
<accession>A0A4P9XKQ1</accession>
<protein>
    <recommendedName>
        <fullName evidence="1">F-box domain-containing protein</fullName>
    </recommendedName>
</protein>
<dbReference type="InterPro" id="IPR001810">
    <property type="entry name" value="F-box_dom"/>
</dbReference>
<organism evidence="2 3">
    <name type="scientific">Thamnocephalis sphaerospora</name>
    <dbReference type="NCBI Taxonomy" id="78915"/>
    <lineage>
        <taxon>Eukaryota</taxon>
        <taxon>Fungi</taxon>
        <taxon>Fungi incertae sedis</taxon>
        <taxon>Zoopagomycota</taxon>
        <taxon>Zoopagomycotina</taxon>
        <taxon>Zoopagomycetes</taxon>
        <taxon>Zoopagales</taxon>
        <taxon>Sigmoideomycetaceae</taxon>
        <taxon>Thamnocephalis</taxon>
    </lineage>
</organism>
<dbReference type="Proteomes" id="UP000271241">
    <property type="component" value="Unassembled WGS sequence"/>
</dbReference>
<evidence type="ECO:0000259" key="1">
    <source>
        <dbReference type="PROSITE" id="PS50181"/>
    </source>
</evidence>